<gene>
    <name evidence="1" type="ORF">C8D88_12152</name>
</gene>
<dbReference type="Proteomes" id="UP000246005">
    <property type="component" value="Unassembled WGS sequence"/>
</dbReference>
<proteinExistence type="predicted"/>
<comment type="caution">
    <text evidence="1">The sequence shown here is derived from an EMBL/GenBank/DDBJ whole genome shotgun (WGS) entry which is preliminary data.</text>
</comment>
<accession>A0A316HI23</accession>
<reference evidence="1 2" key="1">
    <citation type="submission" date="2018-05" db="EMBL/GenBank/DDBJ databases">
        <title>Genomic Encyclopedia of Type Strains, Phase IV (KMG-IV): sequencing the most valuable type-strain genomes for metagenomic binning, comparative biology and taxonomic classification.</title>
        <authorList>
            <person name="Goeker M."/>
        </authorList>
    </citation>
    <scope>NUCLEOTIDE SEQUENCE [LARGE SCALE GENOMIC DNA]</scope>
    <source>
        <strain evidence="1 2">DSM 45480</strain>
    </source>
</reference>
<sequence>MRDALLAVRVENVPLADFARTKSSGKLIAVVDQRTSRSV</sequence>
<dbReference type="AlphaFoldDB" id="A0A316HI23"/>
<protein>
    <submittedName>
        <fullName evidence="1">Uncharacterized protein</fullName>
    </submittedName>
</protein>
<evidence type="ECO:0000313" key="2">
    <source>
        <dbReference type="Proteomes" id="UP000246005"/>
    </source>
</evidence>
<dbReference type="EMBL" id="QGHB01000021">
    <property type="protein sequence ID" value="PWK80882.1"/>
    <property type="molecule type" value="Genomic_DNA"/>
</dbReference>
<organism evidence="1 2">
    <name type="scientific">Lentzea atacamensis</name>
    <dbReference type="NCBI Taxonomy" id="531938"/>
    <lineage>
        <taxon>Bacteria</taxon>
        <taxon>Bacillati</taxon>
        <taxon>Actinomycetota</taxon>
        <taxon>Actinomycetes</taxon>
        <taxon>Pseudonocardiales</taxon>
        <taxon>Pseudonocardiaceae</taxon>
        <taxon>Lentzea</taxon>
    </lineage>
</organism>
<name>A0A316HI23_9PSEU</name>
<evidence type="ECO:0000313" key="1">
    <source>
        <dbReference type="EMBL" id="PWK80882.1"/>
    </source>
</evidence>